<dbReference type="InterPro" id="IPR007111">
    <property type="entry name" value="NACHT_NTPase"/>
</dbReference>
<dbReference type="PANTHER" id="PTHR46312">
    <property type="entry name" value="NACHT DOMAIN-CONTAINING PROTEIN"/>
    <property type="match status" value="1"/>
</dbReference>
<protein>
    <recommendedName>
        <fullName evidence="1">NACHT domain-containing protein</fullName>
    </recommendedName>
</protein>
<proteinExistence type="predicted"/>
<dbReference type="AlphaFoldDB" id="A0A2G8KF13"/>
<comment type="caution">
    <text evidence="2">The sequence shown here is derived from an EMBL/GenBank/DDBJ whole genome shotgun (WGS) entry which is preliminary data.</text>
</comment>
<dbReference type="Proteomes" id="UP000230750">
    <property type="component" value="Unassembled WGS sequence"/>
</dbReference>
<dbReference type="OrthoDB" id="120976at2759"/>
<dbReference type="Pfam" id="PF05729">
    <property type="entry name" value="NACHT"/>
    <property type="match status" value="1"/>
</dbReference>
<organism evidence="2 3">
    <name type="scientific">Stichopus japonicus</name>
    <name type="common">Sea cucumber</name>
    <dbReference type="NCBI Taxonomy" id="307972"/>
    <lineage>
        <taxon>Eukaryota</taxon>
        <taxon>Metazoa</taxon>
        <taxon>Echinodermata</taxon>
        <taxon>Eleutherozoa</taxon>
        <taxon>Echinozoa</taxon>
        <taxon>Holothuroidea</taxon>
        <taxon>Aspidochirotacea</taxon>
        <taxon>Aspidochirotida</taxon>
        <taxon>Stichopodidae</taxon>
        <taxon>Apostichopus</taxon>
    </lineage>
</organism>
<sequence>MNSVLVLLDGFDEYPDQESTETDIYHIMKKNMLQGFNVILTTRPSCVPKEFAPHSDRVRLTGFGEEARRKYVEKAVVGKCGEAVDKIMRKVEENPVLNDLCQVPLFFVTFAHMAYENEHSLTVNSVTSFFRYMISCFHSHMKNKMKDENVTNFELLENEHKVLDKIAFEALSGKTQKLVWNREQLLNQLGNEFYHQYLRIGIFVEEEVLNIADTSKAQNHIQYNTEVHFYHKIFCEWYAAHHVAEQLSGGNTDCIDEFLQTLDPFNLQYLYRFACGINKLTGEKIIKYLQKKKESKKFAILCMLEQEDKTDRFLKSVADLVSSEVTTICEGDSKLLQRSTIQILDVASKNQEAFLPKSDEDQDRQHLLNTNVFANIVLIVRCAIIFTPSGDLTLTFFHSLL</sequence>
<evidence type="ECO:0000259" key="1">
    <source>
        <dbReference type="Pfam" id="PF05729"/>
    </source>
</evidence>
<dbReference type="EMBL" id="MRZV01000636">
    <property type="protein sequence ID" value="PIK46560.1"/>
    <property type="molecule type" value="Genomic_DNA"/>
</dbReference>
<accession>A0A2G8KF13</accession>
<dbReference type="STRING" id="307972.A0A2G8KF13"/>
<keyword evidence="3" id="KW-1185">Reference proteome</keyword>
<dbReference type="PANTHER" id="PTHR46312:SF2">
    <property type="entry name" value="NUCLEOTIDE-BINDING OLIGOMERIZATION DOMAIN-CONTAINING PROTEIN 2-LIKE"/>
    <property type="match status" value="1"/>
</dbReference>
<evidence type="ECO:0000313" key="2">
    <source>
        <dbReference type="EMBL" id="PIK46560.1"/>
    </source>
</evidence>
<feature type="domain" description="NACHT" evidence="1">
    <location>
        <begin position="3"/>
        <end position="74"/>
    </location>
</feature>
<dbReference type="Gene3D" id="3.40.50.300">
    <property type="entry name" value="P-loop containing nucleotide triphosphate hydrolases"/>
    <property type="match status" value="1"/>
</dbReference>
<gene>
    <name evidence="2" type="ORF">BSL78_16569</name>
</gene>
<name>A0A2G8KF13_STIJA</name>
<dbReference type="InterPro" id="IPR027417">
    <property type="entry name" value="P-loop_NTPase"/>
</dbReference>
<evidence type="ECO:0000313" key="3">
    <source>
        <dbReference type="Proteomes" id="UP000230750"/>
    </source>
</evidence>
<reference evidence="2 3" key="1">
    <citation type="journal article" date="2017" name="PLoS Biol.">
        <title>The sea cucumber genome provides insights into morphological evolution and visceral regeneration.</title>
        <authorList>
            <person name="Zhang X."/>
            <person name="Sun L."/>
            <person name="Yuan J."/>
            <person name="Sun Y."/>
            <person name="Gao Y."/>
            <person name="Zhang L."/>
            <person name="Li S."/>
            <person name="Dai H."/>
            <person name="Hamel J.F."/>
            <person name="Liu C."/>
            <person name="Yu Y."/>
            <person name="Liu S."/>
            <person name="Lin W."/>
            <person name="Guo K."/>
            <person name="Jin S."/>
            <person name="Xu P."/>
            <person name="Storey K.B."/>
            <person name="Huan P."/>
            <person name="Zhang T."/>
            <person name="Zhou Y."/>
            <person name="Zhang J."/>
            <person name="Lin C."/>
            <person name="Li X."/>
            <person name="Xing L."/>
            <person name="Huo D."/>
            <person name="Sun M."/>
            <person name="Wang L."/>
            <person name="Mercier A."/>
            <person name="Li F."/>
            <person name="Yang H."/>
            <person name="Xiang J."/>
        </authorList>
    </citation>
    <scope>NUCLEOTIDE SEQUENCE [LARGE SCALE GENOMIC DNA]</scope>
    <source>
        <strain evidence="2">Shaxun</strain>
        <tissue evidence="2">Muscle</tissue>
    </source>
</reference>